<sequence>MSSWWTAFFTIASLSYLACVSSQPYDYPTANLSSSWINSVSANRSLNFTDSPAVRAVLLRGTNGPKYACGFYCNGTCETYLFSVFIVQTTSGGMIISPPQGFPQVVWSANRNSPVRINATLQLTPDGDLVLRDADGTLTWSTNTAGKSVAGLNLTEMGNLVLFDEKNAVVWQSFDHPTDVLVPGQVLVAGMNLTAAVSATNWSEGGVFSVSMTSRGLVASVRADPPQVYYDGLYYGTKQNKKASYAKYQNGSLQLYVNSVEPSRPDLTIDFPPTASAQYMKLGPDGHLRVFEWATQWTEVADLFTGNLGVCNYPLVCGEYGICSNGQCSCPRSDSTVENFRQINDRQPDLGCSEIFSLMNNKYLTYYNSSVSLKVEIAPIVTGPEAGISPGGYRKENVLGPILGSTLGILCASVAIGTAVFVSRRKKRGEEIEEDYLDHVPGMPTRFAYQELVTATDNFSKKLGEGGFGSVFEGSLKDSTRIAVKCLDGVGHIKKSFLAEVESIGSIHHVSLVRLVGFCAEKSHRLLVYEYMCNGSLDRWIYHRSQTTCLDWRHRRRIILDMVKGLAYLHEDCRQKIIHLDIKPQNILLDENYNA</sequence>
<organism evidence="17">
    <name type="scientific">Sesamum angustifolium</name>
    <dbReference type="NCBI Taxonomy" id="2727405"/>
    <lineage>
        <taxon>Eukaryota</taxon>
        <taxon>Viridiplantae</taxon>
        <taxon>Streptophyta</taxon>
        <taxon>Embryophyta</taxon>
        <taxon>Tracheophyta</taxon>
        <taxon>Spermatophyta</taxon>
        <taxon>Magnoliopsida</taxon>
        <taxon>eudicotyledons</taxon>
        <taxon>Gunneridae</taxon>
        <taxon>Pentapetalae</taxon>
        <taxon>asterids</taxon>
        <taxon>lamiids</taxon>
        <taxon>Lamiales</taxon>
        <taxon>Pedaliaceae</taxon>
        <taxon>Sesamum</taxon>
    </lineage>
</organism>
<evidence type="ECO:0000256" key="6">
    <source>
        <dbReference type="ARBA" id="ARBA00022741"/>
    </source>
</evidence>
<dbReference type="Gene3D" id="3.30.200.20">
    <property type="entry name" value="Phosphorylase Kinase, domain 1"/>
    <property type="match status" value="1"/>
</dbReference>
<dbReference type="SMART" id="SM00108">
    <property type="entry name" value="B_lectin"/>
    <property type="match status" value="1"/>
</dbReference>
<comment type="caution">
    <text evidence="17">The sequence shown here is derived from an EMBL/GenBank/DDBJ whole genome shotgun (WGS) entry which is preliminary data.</text>
</comment>
<dbReference type="AlphaFoldDB" id="A0AAW2KY38"/>
<evidence type="ECO:0000259" key="16">
    <source>
        <dbReference type="PROSITE" id="PS50927"/>
    </source>
</evidence>
<feature type="domain" description="Protein kinase" evidence="15">
    <location>
        <begin position="457"/>
        <end position="595"/>
    </location>
</feature>
<keyword evidence="8 12" id="KW-0067">ATP-binding</keyword>
<dbReference type="Pfam" id="PF01453">
    <property type="entry name" value="B_lectin"/>
    <property type="match status" value="1"/>
</dbReference>
<keyword evidence="7 17" id="KW-0418">Kinase</keyword>
<keyword evidence="9" id="KW-0325">Glycoprotein</keyword>
<dbReference type="InterPro" id="IPR001480">
    <property type="entry name" value="Bulb-type_lectin_dom"/>
</dbReference>
<dbReference type="InterPro" id="IPR008271">
    <property type="entry name" value="Ser/Thr_kinase_AS"/>
</dbReference>
<dbReference type="PROSITE" id="PS00107">
    <property type="entry name" value="PROTEIN_KINASE_ATP"/>
    <property type="match status" value="1"/>
</dbReference>
<dbReference type="PANTHER" id="PTHR47976">
    <property type="entry name" value="G-TYPE LECTIN S-RECEPTOR-LIKE SERINE/THREONINE-PROTEIN KINASE SD2-5"/>
    <property type="match status" value="1"/>
</dbReference>
<evidence type="ECO:0000256" key="3">
    <source>
        <dbReference type="ARBA" id="ARBA00022536"/>
    </source>
</evidence>
<keyword evidence="13" id="KW-0812">Transmembrane</keyword>
<dbReference type="EC" id="2.7.11.1" evidence="1"/>
<comment type="catalytic activity">
    <reaction evidence="11">
        <text>L-seryl-[protein] + ATP = O-phospho-L-seryl-[protein] + ADP + H(+)</text>
        <dbReference type="Rhea" id="RHEA:17989"/>
        <dbReference type="Rhea" id="RHEA-COMP:9863"/>
        <dbReference type="Rhea" id="RHEA-COMP:11604"/>
        <dbReference type="ChEBI" id="CHEBI:15378"/>
        <dbReference type="ChEBI" id="CHEBI:29999"/>
        <dbReference type="ChEBI" id="CHEBI:30616"/>
        <dbReference type="ChEBI" id="CHEBI:83421"/>
        <dbReference type="ChEBI" id="CHEBI:456216"/>
        <dbReference type="EC" id="2.7.11.1"/>
    </reaction>
</comment>
<dbReference type="InterPro" id="IPR000719">
    <property type="entry name" value="Prot_kinase_dom"/>
</dbReference>
<reference evidence="17" key="2">
    <citation type="journal article" date="2024" name="Plant">
        <title>Genomic evolution and insights into agronomic trait innovations of Sesamum species.</title>
        <authorList>
            <person name="Miao H."/>
            <person name="Wang L."/>
            <person name="Qu L."/>
            <person name="Liu H."/>
            <person name="Sun Y."/>
            <person name="Le M."/>
            <person name="Wang Q."/>
            <person name="Wei S."/>
            <person name="Zheng Y."/>
            <person name="Lin W."/>
            <person name="Duan Y."/>
            <person name="Cao H."/>
            <person name="Xiong S."/>
            <person name="Wang X."/>
            <person name="Wei L."/>
            <person name="Li C."/>
            <person name="Ma Q."/>
            <person name="Ju M."/>
            <person name="Zhao R."/>
            <person name="Li G."/>
            <person name="Mu C."/>
            <person name="Tian Q."/>
            <person name="Mei H."/>
            <person name="Zhang T."/>
            <person name="Gao T."/>
            <person name="Zhang H."/>
        </authorList>
    </citation>
    <scope>NUCLEOTIDE SEQUENCE</scope>
    <source>
        <strain evidence="17">G01</strain>
    </source>
</reference>
<dbReference type="Gene3D" id="2.90.10.10">
    <property type="entry name" value="Bulb-type lectin domain"/>
    <property type="match status" value="1"/>
</dbReference>
<dbReference type="GO" id="GO:0004674">
    <property type="term" value="F:protein serine/threonine kinase activity"/>
    <property type="evidence" value="ECO:0007669"/>
    <property type="project" value="UniProtKB-KW"/>
</dbReference>
<evidence type="ECO:0000256" key="2">
    <source>
        <dbReference type="ARBA" id="ARBA00022527"/>
    </source>
</evidence>
<dbReference type="SUPFAM" id="SSF56112">
    <property type="entry name" value="Protein kinase-like (PK-like)"/>
    <property type="match status" value="1"/>
</dbReference>
<keyword evidence="13" id="KW-1133">Transmembrane helix</keyword>
<dbReference type="GO" id="GO:0005524">
    <property type="term" value="F:ATP binding"/>
    <property type="evidence" value="ECO:0007669"/>
    <property type="project" value="UniProtKB-UniRule"/>
</dbReference>
<keyword evidence="6 12" id="KW-0547">Nucleotide-binding</keyword>
<evidence type="ECO:0000256" key="9">
    <source>
        <dbReference type="ARBA" id="ARBA00023180"/>
    </source>
</evidence>
<evidence type="ECO:0000256" key="14">
    <source>
        <dbReference type="SAM" id="SignalP"/>
    </source>
</evidence>
<evidence type="ECO:0000256" key="11">
    <source>
        <dbReference type="ARBA" id="ARBA00048679"/>
    </source>
</evidence>
<dbReference type="FunFam" id="2.90.10.10:FF:000039">
    <property type="entry name" value="G-type lectin S-receptor-like serine/threonine-protein kinase SD2-5"/>
    <property type="match status" value="1"/>
</dbReference>
<accession>A0AAW2KY38</accession>
<evidence type="ECO:0000256" key="10">
    <source>
        <dbReference type="ARBA" id="ARBA00047899"/>
    </source>
</evidence>
<dbReference type="Gene3D" id="1.10.510.10">
    <property type="entry name" value="Transferase(Phosphotransferase) domain 1"/>
    <property type="match status" value="1"/>
</dbReference>
<evidence type="ECO:0000256" key="7">
    <source>
        <dbReference type="ARBA" id="ARBA00022777"/>
    </source>
</evidence>
<feature type="binding site" evidence="12">
    <location>
        <position position="485"/>
    </location>
    <ligand>
        <name>ATP</name>
        <dbReference type="ChEBI" id="CHEBI:30616"/>
    </ligand>
</feature>
<dbReference type="InterPro" id="IPR036426">
    <property type="entry name" value="Bulb-type_lectin_dom_sf"/>
</dbReference>
<keyword evidence="2" id="KW-0723">Serine/threonine-protein kinase</keyword>
<dbReference type="InterPro" id="IPR017441">
    <property type="entry name" value="Protein_kinase_ATP_BS"/>
</dbReference>
<dbReference type="EMBL" id="JACGWK010000016">
    <property type="protein sequence ID" value="KAL0311487.1"/>
    <property type="molecule type" value="Genomic_DNA"/>
</dbReference>
<feature type="signal peptide" evidence="14">
    <location>
        <begin position="1"/>
        <end position="22"/>
    </location>
</feature>
<feature type="domain" description="Bulb-type lectin" evidence="16">
    <location>
        <begin position="31"/>
        <end position="175"/>
    </location>
</feature>
<dbReference type="PROSITE" id="PS50927">
    <property type="entry name" value="BULB_LECTIN"/>
    <property type="match status" value="1"/>
</dbReference>
<evidence type="ECO:0000256" key="1">
    <source>
        <dbReference type="ARBA" id="ARBA00012513"/>
    </source>
</evidence>
<keyword evidence="5 14" id="KW-0732">Signal</keyword>
<dbReference type="FunFam" id="1.10.510.10:FF:001023">
    <property type="entry name" value="Os07g0541700 protein"/>
    <property type="match status" value="1"/>
</dbReference>
<name>A0AAW2KY38_9LAMI</name>
<evidence type="ECO:0000256" key="8">
    <source>
        <dbReference type="ARBA" id="ARBA00022840"/>
    </source>
</evidence>
<evidence type="ECO:0000256" key="12">
    <source>
        <dbReference type="PROSITE-ProRule" id="PRU10141"/>
    </source>
</evidence>
<dbReference type="Pfam" id="PF00069">
    <property type="entry name" value="Pkinase"/>
    <property type="match status" value="1"/>
</dbReference>
<keyword evidence="3" id="KW-0245">EGF-like domain</keyword>
<dbReference type="PANTHER" id="PTHR47976:SF30">
    <property type="entry name" value="RECEPTOR-LIKE SERINE_THREONINE-PROTEIN KINASE"/>
    <property type="match status" value="1"/>
</dbReference>
<gene>
    <name evidence="17" type="ORF">Sangu_2443400</name>
</gene>
<dbReference type="SMART" id="SM00220">
    <property type="entry name" value="S_TKc"/>
    <property type="match status" value="1"/>
</dbReference>
<dbReference type="PROSITE" id="PS00108">
    <property type="entry name" value="PROTEIN_KINASE_ST"/>
    <property type="match status" value="1"/>
</dbReference>
<dbReference type="FunFam" id="3.30.200.20:FF:000178">
    <property type="entry name" value="serine/threonine-protein kinase PBS1-like"/>
    <property type="match status" value="1"/>
</dbReference>
<reference evidence="17" key="1">
    <citation type="submission" date="2020-06" db="EMBL/GenBank/DDBJ databases">
        <authorList>
            <person name="Li T."/>
            <person name="Hu X."/>
            <person name="Zhang T."/>
            <person name="Song X."/>
            <person name="Zhang H."/>
            <person name="Dai N."/>
            <person name="Sheng W."/>
            <person name="Hou X."/>
            <person name="Wei L."/>
        </authorList>
    </citation>
    <scope>NUCLEOTIDE SEQUENCE</scope>
    <source>
        <strain evidence="17">G01</strain>
        <tissue evidence="17">Leaf</tissue>
    </source>
</reference>
<evidence type="ECO:0000256" key="4">
    <source>
        <dbReference type="ARBA" id="ARBA00022679"/>
    </source>
</evidence>
<dbReference type="PROSITE" id="PS50011">
    <property type="entry name" value="PROTEIN_KINASE_DOM"/>
    <property type="match status" value="1"/>
</dbReference>
<dbReference type="SUPFAM" id="SSF51110">
    <property type="entry name" value="alpha-D-mannose-specific plant lectins"/>
    <property type="match status" value="1"/>
</dbReference>
<feature type="chain" id="PRO_5044025272" description="non-specific serine/threonine protein kinase" evidence="14">
    <location>
        <begin position="23"/>
        <end position="595"/>
    </location>
</feature>
<evidence type="ECO:0000313" key="17">
    <source>
        <dbReference type="EMBL" id="KAL0311487.1"/>
    </source>
</evidence>
<dbReference type="CDD" id="cd00028">
    <property type="entry name" value="B_lectin"/>
    <property type="match status" value="1"/>
</dbReference>
<evidence type="ECO:0000256" key="5">
    <source>
        <dbReference type="ARBA" id="ARBA00022729"/>
    </source>
</evidence>
<evidence type="ECO:0000259" key="15">
    <source>
        <dbReference type="PROSITE" id="PS50011"/>
    </source>
</evidence>
<keyword evidence="4" id="KW-0808">Transferase</keyword>
<dbReference type="InterPro" id="IPR011009">
    <property type="entry name" value="Kinase-like_dom_sf"/>
</dbReference>
<comment type="catalytic activity">
    <reaction evidence="10">
        <text>L-threonyl-[protein] + ATP = O-phospho-L-threonyl-[protein] + ADP + H(+)</text>
        <dbReference type="Rhea" id="RHEA:46608"/>
        <dbReference type="Rhea" id="RHEA-COMP:11060"/>
        <dbReference type="Rhea" id="RHEA-COMP:11605"/>
        <dbReference type="ChEBI" id="CHEBI:15378"/>
        <dbReference type="ChEBI" id="CHEBI:30013"/>
        <dbReference type="ChEBI" id="CHEBI:30616"/>
        <dbReference type="ChEBI" id="CHEBI:61977"/>
        <dbReference type="ChEBI" id="CHEBI:456216"/>
        <dbReference type="EC" id="2.7.11.1"/>
    </reaction>
</comment>
<proteinExistence type="predicted"/>
<keyword evidence="13" id="KW-0472">Membrane</keyword>
<dbReference type="InterPro" id="IPR051343">
    <property type="entry name" value="G-type_lectin_kinases/EP1-like"/>
</dbReference>
<evidence type="ECO:0000256" key="13">
    <source>
        <dbReference type="SAM" id="Phobius"/>
    </source>
</evidence>
<protein>
    <recommendedName>
        <fullName evidence="1">non-specific serine/threonine protein kinase</fullName>
        <ecNumber evidence="1">2.7.11.1</ecNumber>
    </recommendedName>
</protein>
<feature type="transmembrane region" description="Helical" evidence="13">
    <location>
        <begin position="398"/>
        <end position="422"/>
    </location>
</feature>